<comment type="cofactor">
    <cofactor evidence="6">
        <name>heme</name>
        <dbReference type="ChEBI" id="CHEBI:30413"/>
    </cofactor>
    <text evidence="6">Binds 1 heme group per subunit.</text>
</comment>
<feature type="binding site" description="proximal binding residue" evidence="6">
    <location>
        <position position="72"/>
    </location>
    <ligand>
        <name>heme</name>
        <dbReference type="ChEBI" id="CHEBI:30413"/>
    </ligand>
    <ligandPart>
        <name>Fe</name>
        <dbReference type="ChEBI" id="CHEBI:18248"/>
    </ligandPart>
</feature>
<evidence type="ECO:0000256" key="4">
    <source>
        <dbReference type="ARBA" id="ARBA00022723"/>
    </source>
</evidence>
<evidence type="ECO:0000256" key="5">
    <source>
        <dbReference type="ARBA" id="ARBA00023004"/>
    </source>
</evidence>
<proteinExistence type="inferred from homology"/>
<evidence type="ECO:0008006" key="9">
    <source>
        <dbReference type="Google" id="ProtNLM"/>
    </source>
</evidence>
<dbReference type="SUPFAM" id="SSF46458">
    <property type="entry name" value="Globin-like"/>
    <property type="match status" value="1"/>
</dbReference>
<dbReference type="CDD" id="cd00454">
    <property type="entry name" value="TrHb1_N"/>
    <property type="match status" value="1"/>
</dbReference>
<dbReference type="Gene3D" id="1.10.490.10">
    <property type="entry name" value="Globins"/>
    <property type="match status" value="1"/>
</dbReference>
<dbReference type="PIRSF" id="PIRSF002030">
    <property type="entry name" value="Globin_Protozoa/Cyanobacteria"/>
    <property type="match status" value="1"/>
</dbReference>
<name>A0A2V0P9W4_9CHLO</name>
<protein>
    <recommendedName>
        <fullName evidence="9">Group 1 truncated hemoglobin</fullName>
    </recommendedName>
</protein>
<dbReference type="Proteomes" id="UP000247498">
    <property type="component" value="Unassembled WGS sequence"/>
</dbReference>
<evidence type="ECO:0000256" key="3">
    <source>
        <dbReference type="ARBA" id="ARBA00022617"/>
    </source>
</evidence>
<evidence type="ECO:0000313" key="8">
    <source>
        <dbReference type="Proteomes" id="UP000247498"/>
    </source>
</evidence>
<dbReference type="InterPro" id="IPR016339">
    <property type="entry name" value="Hemoglobin_trunc_I"/>
</dbReference>
<dbReference type="InterPro" id="IPR012292">
    <property type="entry name" value="Globin/Proto"/>
</dbReference>
<dbReference type="InterPro" id="IPR001486">
    <property type="entry name" value="Hemoglobin_trunc"/>
</dbReference>
<keyword evidence="5 6" id="KW-0408">Iron</keyword>
<dbReference type="InterPro" id="IPR009050">
    <property type="entry name" value="Globin-like_sf"/>
</dbReference>
<gene>
    <name evidence="7" type="ORF">Rsub_07429</name>
</gene>
<dbReference type="InParanoid" id="A0A2V0P9W4"/>
<dbReference type="GO" id="GO:0019825">
    <property type="term" value="F:oxygen binding"/>
    <property type="evidence" value="ECO:0007669"/>
    <property type="project" value="InterPro"/>
</dbReference>
<accession>A0A2V0P9W4</accession>
<evidence type="ECO:0000256" key="6">
    <source>
        <dbReference type="PIRSR" id="PIRSR002030-1"/>
    </source>
</evidence>
<sequence length="128" mass="13950">MARRTIFDKLGGAGNVRAAVDKFYEKILADPSISHFFSSIDMKKQKAKQFQMMSLVFGGPNEYKGRDMYTAHKHLPLTDAHFDAVAGHFVSTLNELGVEKAVVEEATAVVASTRGQVLGREKPPGAAP</sequence>
<dbReference type="GO" id="GO:0020037">
    <property type="term" value="F:heme binding"/>
    <property type="evidence" value="ECO:0007669"/>
    <property type="project" value="InterPro"/>
</dbReference>
<comment type="similarity">
    <text evidence="1">Belongs to the truncated hemoglobin family. Group I subfamily.</text>
</comment>
<dbReference type="STRING" id="307507.A0A2V0P9W4"/>
<dbReference type="EMBL" id="BDRX01000054">
    <property type="protein sequence ID" value="GBF94693.1"/>
    <property type="molecule type" value="Genomic_DNA"/>
</dbReference>
<keyword evidence="3 6" id="KW-0349">Heme</keyword>
<organism evidence="7 8">
    <name type="scientific">Raphidocelis subcapitata</name>
    <dbReference type="NCBI Taxonomy" id="307507"/>
    <lineage>
        <taxon>Eukaryota</taxon>
        <taxon>Viridiplantae</taxon>
        <taxon>Chlorophyta</taxon>
        <taxon>core chlorophytes</taxon>
        <taxon>Chlorophyceae</taxon>
        <taxon>CS clade</taxon>
        <taxon>Sphaeropleales</taxon>
        <taxon>Selenastraceae</taxon>
        <taxon>Raphidocelis</taxon>
    </lineage>
</organism>
<dbReference type="OrthoDB" id="514183at2759"/>
<keyword evidence="8" id="KW-1185">Reference proteome</keyword>
<evidence type="ECO:0000256" key="1">
    <source>
        <dbReference type="ARBA" id="ARBA00009660"/>
    </source>
</evidence>
<evidence type="ECO:0000313" key="7">
    <source>
        <dbReference type="EMBL" id="GBF94693.1"/>
    </source>
</evidence>
<keyword evidence="2" id="KW-0813">Transport</keyword>
<reference evidence="7 8" key="1">
    <citation type="journal article" date="2018" name="Sci. Rep.">
        <title>Raphidocelis subcapitata (=Pseudokirchneriella subcapitata) provides an insight into genome evolution and environmental adaptations in the Sphaeropleales.</title>
        <authorList>
            <person name="Suzuki S."/>
            <person name="Yamaguchi H."/>
            <person name="Nakajima N."/>
            <person name="Kawachi M."/>
        </authorList>
    </citation>
    <scope>NUCLEOTIDE SEQUENCE [LARGE SCALE GENOMIC DNA]</scope>
    <source>
        <strain evidence="7 8">NIES-35</strain>
    </source>
</reference>
<dbReference type="SMR" id="A0A2V0P9W4"/>
<dbReference type="AlphaFoldDB" id="A0A2V0P9W4"/>
<evidence type="ECO:0000256" key="2">
    <source>
        <dbReference type="ARBA" id="ARBA00022448"/>
    </source>
</evidence>
<dbReference type="GO" id="GO:0046872">
    <property type="term" value="F:metal ion binding"/>
    <property type="evidence" value="ECO:0007669"/>
    <property type="project" value="UniProtKB-KW"/>
</dbReference>
<comment type="caution">
    <text evidence="7">The sequence shown here is derived from an EMBL/GenBank/DDBJ whole genome shotgun (WGS) entry which is preliminary data.</text>
</comment>
<keyword evidence="4 6" id="KW-0479">Metal-binding</keyword>
<dbReference type="Pfam" id="PF01152">
    <property type="entry name" value="Bac_globin"/>
    <property type="match status" value="1"/>
</dbReference>